<dbReference type="KEGG" id="tgr:Tgr7_1598"/>
<protein>
    <recommendedName>
        <fullName evidence="3">ATP-binding protein</fullName>
    </recommendedName>
</protein>
<dbReference type="Proteomes" id="UP000002383">
    <property type="component" value="Chromosome"/>
</dbReference>
<dbReference type="RefSeq" id="WP_012638164.1">
    <property type="nucleotide sequence ID" value="NC_011901.1"/>
</dbReference>
<name>B8GRX7_THISH</name>
<evidence type="ECO:0000313" key="2">
    <source>
        <dbReference type="Proteomes" id="UP000002383"/>
    </source>
</evidence>
<gene>
    <name evidence="1" type="ordered locus">Tgr7_1598</name>
</gene>
<evidence type="ECO:0008006" key="3">
    <source>
        <dbReference type="Google" id="ProtNLM"/>
    </source>
</evidence>
<sequence>MTQDHGQIREIRHDRNTESLDLSFWPGSLPLKQRWRNNGLSADFLGDYVTTFFPLDETDPSTRARQSEIRGAVSFIANELLENAMKFHDESLPEPITMRLCLFPEEIVFQQGNATGSEAADSFRAFVERLRDSDPNELYIQQLEEGAVSEGSAGLGYLTMINDYGAELAWRFEPLVSHGFRVTTQVTIKI</sequence>
<dbReference type="InterPro" id="IPR058084">
    <property type="entry name" value="Slr1658-like"/>
</dbReference>
<evidence type="ECO:0000313" key="1">
    <source>
        <dbReference type="EMBL" id="ACL72681.1"/>
    </source>
</evidence>
<keyword evidence="2" id="KW-1185">Reference proteome</keyword>
<dbReference type="NCBIfam" id="NF047703">
    <property type="entry name" value="slr1658_superfam"/>
    <property type="match status" value="1"/>
</dbReference>
<dbReference type="STRING" id="396588.Tgr7_1598"/>
<dbReference type="AlphaFoldDB" id="B8GRX7"/>
<dbReference type="EMBL" id="CP001339">
    <property type="protein sequence ID" value="ACL72681.1"/>
    <property type="molecule type" value="Genomic_DNA"/>
</dbReference>
<dbReference type="eggNOG" id="COG5381">
    <property type="taxonomic scope" value="Bacteria"/>
</dbReference>
<dbReference type="HOGENOM" id="CLU_100987_0_0_6"/>
<proteinExistence type="predicted"/>
<dbReference type="OrthoDB" id="5488639at2"/>
<accession>B8GRX7</accession>
<reference evidence="1 2" key="1">
    <citation type="journal article" date="2011" name="Stand. Genomic Sci.">
        <title>Complete genome sequence of 'Thioalkalivibrio sulfidophilus' HL-EbGr7.</title>
        <authorList>
            <person name="Muyzer G."/>
            <person name="Sorokin D.Y."/>
            <person name="Mavromatis K."/>
            <person name="Lapidus A."/>
            <person name="Clum A."/>
            <person name="Ivanova N."/>
            <person name="Pati A."/>
            <person name="d'Haeseleer P."/>
            <person name="Woyke T."/>
            <person name="Kyrpides N.C."/>
        </authorList>
    </citation>
    <scope>NUCLEOTIDE SEQUENCE [LARGE SCALE GENOMIC DNA]</scope>
    <source>
        <strain evidence="1 2">HL-EbGR7</strain>
    </source>
</reference>
<organism evidence="1 2">
    <name type="scientific">Thioalkalivibrio sulfidiphilus (strain HL-EbGR7)</name>
    <dbReference type="NCBI Taxonomy" id="396588"/>
    <lineage>
        <taxon>Bacteria</taxon>
        <taxon>Pseudomonadati</taxon>
        <taxon>Pseudomonadota</taxon>
        <taxon>Gammaproteobacteria</taxon>
        <taxon>Chromatiales</taxon>
        <taxon>Ectothiorhodospiraceae</taxon>
        <taxon>Thioalkalivibrio</taxon>
    </lineage>
</organism>